<keyword evidence="7" id="KW-0675">Receptor</keyword>
<dbReference type="GO" id="GO:0032870">
    <property type="term" value="P:cellular response to hormone stimulus"/>
    <property type="evidence" value="ECO:0007669"/>
    <property type="project" value="TreeGrafter"/>
</dbReference>
<evidence type="ECO:0000256" key="8">
    <source>
        <dbReference type="SAM" id="Phobius"/>
    </source>
</evidence>
<dbReference type="Proteomes" id="UP000821853">
    <property type="component" value="Chromosome 3"/>
</dbReference>
<name>A0A9J6G5K7_HAELO</name>
<comment type="similarity">
    <text evidence="2">Belongs to the G-protein coupled receptor 1 family.</text>
</comment>
<keyword evidence="4 8" id="KW-0812">Transmembrane</keyword>
<dbReference type="VEuPathDB" id="VectorBase:HLOH_060251"/>
<proteinExistence type="inferred from homology"/>
<dbReference type="PRINTS" id="PR00237">
    <property type="entry name" value="GPCRRHODOPSN"/>
</dbReference>
<keyword evidence="6 8" id="KW-0472">Membrane</keyword>
<dbReference type="Pfam" id="PF00001">
    <property type="entry name" value="7tm_1"/>
    <property type="match status" value="1"/>
</dbReference>
<accession>A0A9J6G5K7</accession>
<dbReference type="PANTHER" id="PTHR24241:SF190">
    <property type="entry name" value="CARDIOACCELERATORY PEPTIDE RECEPTOR-LIKE PROTEIN"/>
    <property type="match status" value="1"/>
</dbReference>
<dbReference type="PROSITE" id="PS50262">
    <property type="entry name" value="G_PROTEIN_RECEP_F1_2"/>
    <property type="match status" value="1"/>
</dbReference>
<evidence type="ECO:0000256" key="5">
    <source>
        <dbReference type="ARBA" id="ARBA00022989"/>
    </source>
</evidence>
<evidence type="ECO:0000313" key="11">
    <source>
        <dbReference type="Proteomes" id="UP000821853"/>
    </source>
</evidence>
<dbReference type="GO" id="GO:0005886">
    <property type="term" value="C:plasma membrane"/>
    <property type="evidence" value="ECO:0007669"/>
    <property type="project" value="UniProtKB-SubCell"/>
</dbReference>
<dbReference type="EMBL" id="JABSTR010000005">
    <property type="protein sequence ID" value="KAH9369816.1"/>
    <property type="molecule type" value="Genomic_DNA"/>
</dbReference>
<dbReference type="SUPFAM" id="SSF81321">
    <property type="entry name" value="Family A G protein-coupled receptor-like"/>
    <property type="match status" value="1"/>
</dbReference>
<dbReference type="GO" id="GO:0004930">
    <property type="term" value="F:G protein-coupled receptor activity"/>
    <property type="evidence" value="ECO:0007669"/>
    <property type="project" value="InterPro"/>
</dbReference>
<keyword evidence="11" id="KW-1185">Reference proteome</keyword>
<feature type="transmembrane region" description="Helical" evidence="8">
    <location>
        <begin position="52"/>
        <end position="73"/>
    </location>
</feature>
<gene>
    <name evidence="10" type="ORF">HPB48_019149</name>
</gene>
<evidence type="ECO:0000256" key="6">
    <source>
        <dbReference type="ARBA" id="ARBA00023136"/>
    </source>
</evidence>
<evidence type="ECO:0000256" key="3">
    <source>
        <dbReference type="ARBA" id="ARBA00022475"/>
    </source>
</evidence>
<dbReference type="GO" id="GO:0042277">
    <property type="term" value="F:peptide binding"/>
    <property type="evidence" value="ECO:0007669"/>
    <property type="project" value="TreeGrafter"/>
</dbReference>
<comment type="caution">
    <text evidence="10">The sequence shown here is derived from an EMBL/GenBank/DDBJ whole genome shotgun (WGS) entry which is preliminary data.</text>
</comment>
<evidence type="ECO:0000313" key="10">
    <source>
        <dbReference type="EMBL" id="KAH9369816.1"/>
    </source>
</evidence>
<evidence type="ECO:0000259" key="9">
    <source>
        <dbReference type="PROSITE" id="PS50262"/>
    </source>
</evidence>
<dbReference type="OrthoDB" id="6410526at2759"/>
<sequence length="136" mass="14738">MGSPPELSPFFVVLNDSSVTSAAVVDQETSAVVPSSTPPEEFTFTRKSLVQVIVYTLLFAAAAAGNVPVLLSLVGKRARKSRIKLMMMHLAIADLIVTFVMIPLEVAWRLTVHWAGGNAMCKIMQVSRAEFMDSLA</sequence>
<protein>
    <recommendedName>
        <fullName evidence="9">G-protein coupled receptors family 1 profile domain-containing protein</fullName>
    </recommendedName>
</protein>
<evidence type="ECO:0000256" key="1">
    <source>
        <dbReference type="ARBA" id="ARBA00004651"/>
    </source>
</evidence>
<feature type="domain" description="G-protein coupled receptors family 1 profile" evidence="9">
    <location>
        <begin position="65"/>
        <end position="136"/>
    </location>
</feature>
<evidence type="ECO:0000256" key="7">
    <source>
        <dbReference type="ARBA" id="ARBA00023170"/>
    </source>
</evidence>
<reference evidence="10 11" key="1">
    <citation type="journal article" date="2020" name="Cell">
        <title>Large-Scale Comparative Analyses of Tick Genomes Elucidate Their Genetic Diversity and Vector Capacities.</title>
        <authorList>
            <consortium name="Tick Genome and Microbiome Consortium (TIGMIC)"/>
            <person name="Jia N."/>
            <person name="Wang J."/>
            <person name="Shi W."/>
            <person name="Du L."/>
            <person name="Sun Y."/>
            <person name="Zhan W."/>
            <person name="Jiang J.F."/>
            <person name="Wang Q."/>
            <person name="Zhang B."/>
            <person name="Ji P."/>
            <person name="Bell-Sakyi L."/>
            <person name="Cui X.M."/>
            <person name="Yuan T.T."/>
            <person name="Jiang B.G."/>
            <person name="Yang W.F."/>
            <person name="Lam T.T."/>
            <person name="Chang Q.C."/>
            <person name="Ding S.J."/>
            <person name="Wang X.J."/>
            <person name="Zhu J.G."/>
            <person name="Ruan X.D."/>
            <person name="Zhao L."/>
            <person name="Wei J.T."/>
            <person name="Ye R.Z."/>
            <person name="Que T.C."/>
            <person name="Du C.H."/>
            <person name="Zhou Y.H."/>
            <person name="Cheng J.X."/>
            <person name="Dai P.F."/>
            <person name="Guo W.B."/>
            <person name="Han X.H."/>
            <person name="Huang E.J."/>
            <person name="Li L.F."/>
            <person name="Wei W."/>
            <person name="Gao Y.C."/>
            <person name="Liu J.Z."/>
            <person name="Shao H.Z."/>
            <person name="Wang X."/>
            <person name="Wang C.C."/>
            <person name="Yang T.C."/>
            <person name="Huo Q.B."/>
            <person name="Li W."/>
            <person name="Chen H.Y."/>
            <person name="Chen S.E."/>
            <person name="Zhou L.G."/>
            <person name="Ni X.B."/>
            <person name="Tian J.H."/>
            <person name="Sheng Y."/>
            <person name="Liu T."/>
            <person name="Pan Y.S."/>
            <person name="Xia L.Y."/>
            <person name="Li J."/>
            <person name="Zhao F."/>
            <person name="Cao W.C."/>
        </authorList>
    </citation>
    <scope>NUCLEOTIDE SEQUENCE [LARGE SCALE GENOMIC DNA]</scope>
    <source>
        <strain evidence="10">HaeL-2018</strain>
    </source>
</reference>
<evidence type="ECO:0000256" key="2">
    <source>
        <dbReference type="ARBA" id="ARBA00010663"/>
    </source>
</evidence>
<keyword evidence="5 8" id="KW-1133">Transmembrane helix</keyword>
<organism evidence="10 11">
    <name type="scientific">Haemaphysalis longicornis</name>
    <name type="common">Bush tick</name>
    <dbReference type="NCBI Taxonomy" id="44386"/>
    <lineage>
        <taxon>Eukaryota</taxon>
        <taxon>Metazoa</taxon>
        <taxon>Ecdysozoa</taxon>
        <taxon>Arthropoda</taxon>
        <taxon>Chelicerata</taxon>
        <taxon>Arachnida</taxon>
        <taxon>Acari</taxon>
        <taxon>Parasitiformes</taxon>
        <taxon>Ixodida</taxon>
        <taxon>Ixodoidea</taxon>
        <taxon>Ixodidae</taxon>
        <taxon>Haemaphysalinae</taxon>
        <taxon>Haemaphysalis</taxon>
    </lineage>
</organism>
<dbReference type="PANTHER" id="PTHR24241">
    <property type="entry name" value="NEUROPEPTIDE RECEPTOR-RELATED G-PROTEIN COUPLED RECEPTOR"/>
    <property type="match status" value="1"/>
</dbReference>
<comment type="subcellular location">
    <subcellularLocation>
        <location evidence="1">Cell membrane</location>
        <topology evidence="1">Multi-pass membrane protein</topology>
    </subcellularLocation>
</comment>
<dbReference type="Gene3D" id="1.20.1070.10">
    <property type="entry name" value="Rhodopsin 7-helix transmembrane proteins"/>
    <property type="match status" value="1"/>
</dbReference>
<evidence type="ECO:0000256" key="4">
    <source>
        <dbReference type="ARBA" id="ARBA00022692"/>
    </source>
</evidence>
<dbReference type="InterPro" id="IPR000276">
    <property type="entry name" value="GPCR_Rhodpsn"/>
</dbReference>
<dbReference type="InterPro" id="IPR017452">
    <property type="entry name" value="GPCR_Rhodpsn_7TM"/>
</dbReference>
<dbReference type="OMA" id="WAGGNAM"/>
<feature type="transmembrane region" description="Helical" evidence="8">
    <location>
        <begin position="85"/>
        <end position="104"/>
    </location>
</feature>
<dbReference type="AlphaFoldDB" id="A0A9J6G5K7"/>
<keyword evidence="3" id="KW-1003">Cell membrane</keyword>